<sequence>MPVHHDDAERWIELGLTVDAGPEQVWHALATGAGNSAWFTRCEIEEKVGGAIRFDFGPAGDSVGEVTEWDPLRRFGYVERDWAGDAPPLTTQITVTDRLDGHCDVAMVHSLVTDRPDWDTDLEGFEAGWTGHFAVLRSYLRHFAGRRAVTYRLSSASPDSPYEAWKRFTEVMHLHGVDVGDLRTVGTTIDNINGQVDWVQQDDRQRHVLVRLAEPLPGLVLFGMYTPGGKAMLSLNAFFYGADAADDAEVTRTAWHRLLEHTFG</sequence>
<protein>
    <submittedName>
        <fullName evidence="3">Activator of Hsp90 ATPase 1 family protein</fullName>
    </submittedName>
</protein>
<evidence type="ECO:0000313" key="4">
    <source>
        <dbReference type="Proteomes" id="UP000028864"/>
    </source>
</evidence>
<name>A0AAV2WFG1_MYCNE</name>
<dbReference type="Gene3D" id="3.30.530.20">
    <property type="match status" value="1"/>
</dbReference>
<dbReference type="EMBL" id="LK021337">
    <property type="protein sequence ID" value="CDQ42881.1"/>
    <property type="molecule type" value="Genomic_DNA"/>
</dbReference>
<evidence type="ECO:0000259" key="2">
    <source>
        <dbReference type="Pfam" id="PF08327"/>
    </source>
</evidence>
<feature type="domain" description="Activator of Hsp90 ATPase homologue 1/2-like C-terminal" evidence="2">
    <location>
        <begin position="19"/>
        <end position="140"/>
    </location>
</feature>
<proteinExistence type="inferred from homology"/>
<reference evidence="3" key="1">
    <citation type="submission" date="2014-05" db="EMBL/GenBank/DDBJ databases">
        <authorList>
            <person name="Urmite Genomes"/>
        </authorList>
    </citation>
    <scope>NUCLEOTIDE SEQUENCE</scope>
    <source>
        <strain evidence="3">DSM 44074</strain>
    </source>
</reference>
<reference evidence="3" key="2">
    <citation type="submission" date="2015-09" db="EMBL/GenBank/DDBJ databases">
        <title>Draft genome sequence of Mycobacterium neoaurum DSM 44074.</title>
        <authorList>
            <person name="Croce O."/>
            <person name="Robert C."/>
            <person name="Raoult D."/>
            <person name="Drancourt M."/>
        </authorList>
    </citation>
    <scope>NUCLEOTIDE SEQUENCE</scope>
    <source>
        <strain evidence="3">DSM 44074</strain>
    </source>
</reference>
<comment type="similarity">
    <text evidence="1">Belongs to the AHA1 family.</text>
</comment>
<dbReference type="RefSeq" id="WP_030135779.1">
    <property type="nucleotide sequence ID" value="NZ_LK021337.1"/>
</dbReference>
<evidence type="ECO:0000313" key="3">
    <source>
        <dbReference type="EMBL" id="CDQ42881.1"/>
    </source>
</evidence>
<accession>A0AAV2WFG1</accession>
<organism evidence="3 4">
    <name type="scientific">Mycolicibacterium neoaurum</name>
    <name type="common">Mycobacterium neoaurum</name>
    <dbReference type="NCBI Taxonomy" id="1795"/>
    <lineage>
        <taxon>Bacteria</taxon>
        <taxon>Bacillati</taxon>
        <taxon>Actinomycetota</taxon>
        <taxon>Actinomycetes</taxon>
        <taxon>Mycobacteriales</taxon>
        <taxon>Mycobacteriaceae</taxon>
        <taxon>Mycolicibacterium</taxon>
    </lineage>
</organism>
<evidence type="ECO:0000256" key="1">
    <source>
        <dbReference type="ARBA" id="ARBA00006817"/>
    </source>
</evidence>
<dbReference type="Proteomes" id="UP000028864">
    <property type="component" value="Unassembled WGS sequence"/>
</dbReference>
<dbReference type="InterPro" id="IPR013538">
    <property type="entry name" value="ASHA1/2-like_C"/>
</dbReference>
<dbReference type="SUPFAM" id="SSF55961">
    <property type="entry name" value="Bet v1-like"/>
    <property type="match status" value="1"/>
</dbReference>
<dbReference type="AlphaFoldDB" id="A0AAV2WFG1"/>
<gene>
    <name evidence="3" type="ORF">BN1047_00739</name>
</gene>
<dbReference type="InterPro" id="IPR023393">
    <property type="entry name" value="START-like_dom_sf"/>
</dbReference>
<dbReference type="CDD" id="cd07814">
    <property type="entry name" value="SRPBCC_CalC_Aha1-like"/>
    <property type="match status" value="1"/>
</dbReference>
<dbReference type="Pfam" id="PF08327">
    <property type="entry name" value="AHSA1"/>
    <property type="match status" value="1"/>
</dbReference>